<dbReference type="Gene3D" id="3.40.47.10">
    <property type="match status" value="1"/>
</dbReference>
<feature type="domain" description="Beta-ketoacyl-[acyl-carrier-protein] synthase III C-terminal" evidence="7">
    <location>
        <begin position="382"/>
        <end position="462"/>
    </location>
</feature>
<organism evidence="8 9">
    <name type="scientific">Panicum virgatum</name>
    <name type="common">Blackwell switchgrass</name>
    <dbReference type="NCBI Taxonomy" id="38727"/>
    <lineage>
        <taxon>Eukaryota</taxon>
        <taxon>Viridiplantae</taxon>
        <taxon>Streptophyta</taxon>
        <taxon>Embryophyta</taxon>
        <taxon>Tracheophyta</taxon>
        <taxon>Spermatophyta</taxon>
        <taxon>Magnoliopsida</taxon>
        <taxon>Liliopsida</taxon>
        <taxon>Poales</taxon>
        <taxon>Poaceae</taxon>
        <taxon>PACMAD clade</taxon>
        <taxon>Panicoideae</taxon>
        <taxon>Panicodae</taxon>
        <taxon>Paniceae</taxon>
        <taxon>Panicinae</taxon>
        <taxon>Panicum</taxon>
        <taxon>Panicum sect. Hiantes</taxon>
    </lineage>
</organism>
<evidence type="ECO:0000256" key="1">
    <source>
        <dbReference type="ARBA" id="ARBA00005531"/>
    </source>
</evidence>
<dbReference type="SUPFAM" id="SSF53901">
    <property type="entry name" value="Thiolase-like"/>
    <property type="match status" value="2"/>
</dbReference>
<dbReference type="Pfam" id="PF08541">
    <property type="entry name" value="ACP_syn_III_C"/>
    <property type="match status" value="1"/>
</dbReference>
<dbReference type="EMBL" id="CM029045">
    <property type="protein sequence ID" value="KAG2598137.1"/>
    <property type="molecule type" value="Genomic_DNA"/>
</dbReference>
<dbReference type="InterPro" id="IPR013747">
    <property type="entry name" value="ACP_syn_III_C"/>
</dbReference>
<dbReference type="CDD" id="cd00831">
    <property type="entry name" value="CHS_like"/>
    <property type="match status" value="1"/>
</dbReference>
<evidence type="ECO:0000313" key="9">
    <source>
        <dbReference type="Proteomes" id="UP000823388"/>
    </source>
</evidence>
<evidence type="ECO:0000256" key="2">
    <source>
        <dbReference type="ARBA" id="ARBA00022679"/>
    </source>
</evidence>
<dbReference type="Pfam" id="PF08392">
    <property type="entry name" value="FAE1_CUT1_RppA"/>
    <property type="match status" value="1"/>
</dbReference>
<dbReference type="PANTHER" id="PTHR31561">
    <property type="entry name" value="3-KETOACYL-COA SYNTHASE"/>
    <property type="match status" value="1"/>
</dbReference>
<evidence type="ECO:0000256" key="4">
    <source>
        <dbReference type="PIRNR" id="PIRNR036417"/>
    </source>
</evidence>
<keyword evidence="3 4" id="KW-0012">Acyltransferase</keyword>
<keyword evidence="9" id="KW-1185">Reference proteome</keyword>
<evidence type="ECO:0000256" key="3">
    <source>
        <dbReference type="ARBA" id="ARBA00023315"/>
    </source>
</evidence>
<keyword evidence="5" id="KW-0472">Membrane</keyword>
<dbReference type="OrthoDB" id="329835at2759"/>
<evidence type="ECO:0000313" key="8">
    <source>
        <dbReference type="EMBL" id="KAG2598137.1"/>
    </source>
</evidence>
<dbReference type="Proteomes" id="UP000823388">
    <property type="component" value="Chromosome 5K"/>
</dbReference>
<feature type="transmembrane region" description="Helical" evidence="5">
    <location>
        <begin position="20"/>
        <end position="39"/>
    </location>
</feature>
<dbReference type="AlphaFoldDB" id="A0A8T0SIY6"/>
<accession>A0A8T0SIY6</accession>
<proteinExistence type="inferred from homology"/>
<keyword evidence="5" id="KW-1133">Transmembrane helix</keyword>
<dbReference type="InterPro" id="IPR012392">
    <property type="entry name" value="3-ktacl-CoA_syn"/>
</dbReference>
<evidence type="ECO:0000256" key="5">
    <source>
        <dbReference type="SAM" id="Phobius"/>
    </source>
</evidence>
<comment type="similarity">
    <text evidence="1 4">Belongs to the thiolase-like superfamily. Chalcone/stilbene synthases family.</text>
</comment>
<evidence type="ECO:0000259" key="6">
    <source>
        <dbReference type="Pfam" id="PF08392"/>
    </source>
</evidence>
<dbReference type="GO" id="GO:0016020">
    <property type="term" value="C:membrane"/>
    <property type="evidence" value="ECO:0007669"/>
    <property type="project" value="InterPro"/>
</dbReference>
<feature type="domain" description="FAE" evidence="6">
    <location>
        <begin position="73"/>
        <end position="359"/>
    </location>
</feature>
<comment type="pathway">
    <text evidence="4">Lipid metabolism; fatty acid biosynthesis.</text>
</comment>
<sequence>MAPLASSSKAKALKASYELVVNNFLAVVAVASLATVLRTAGFDGLYGQLQAARPVHVLTAVILAAALVKLRRVRRPRDVYLVEYGCFRPKPWFRAPYATCLEHVRLMPYLAKEEDVAWGRRLLLRSGIGEETCVPYAYHYVPPDRSVEASRDETELVIFSAVDDVFARTAVRPADIDVVVANCSIFTPTPVFADMVVSRYKLRADVRSVNLSGMGCSAGLISLQLAKNLLQVAPPGTHVLVVSTEILSSQYYVGSKREMLLPNCLFRMGAAAMILSNSPERARFRLVRTVRTVAAALDAGYRCVFQEEDDEGNMGVRLSKDLVTTAGQTLKSNIVAFGPLVLPVSEQLLVALSLLKRKLLTSLRRGSGKVRLYRPDFRTAFEHFCIHAGGRAVIDEVQRGLGLSDDDVEASRMTLHRFGNTSSSSVLYELAYIEAKGRMKKGDRVWMISFGAGFECSSAAWECIKPAADADGPWISCIHRYPVQLPNKVIEGNEII</sequence>
<reference evidence="8" key="1">
    <citation type="submission" date="2020-05" db="EMBL/GenBank/DDBJ databases">
        <title>WGS assembly of Panicum virgatum.</title>
        <authorList>
            <person name="Lovell J.T."/>
            <person name="Jenkins J."/>
            <person name="Shu S."/>
            <person name="Juenger T.E."/>
            <person name="Schmutz J."/>
        </authorList>
    </citation>
    <scope>NUCLEOTIDE SEQUENCE</scope>
    <source>
        <strain evidence="8">AP13</strain>
    </source>
</reference>
<dbReference type="InterPro" id="IPR013601">
    <property type="entry name" value="FAE1_typ3_polyketide_synth"/>
</dbReference>
<dbReference type="PIRSF" id="PIRSF036417">
    <property type="entry name" value="3-ktacl-CoA_syn"/>
    <property type="match status" value="1"/>
</dbReference>
<name>A0A8T0SIY6_PANVG</name>
<dbReference type="GO" id="GO:0006633">
    <property type="term" value="P:fatty acid biosynthetic process"/>
    <property type="evidence" value="ECO:0007669"/>
    <property type="project" value="InterPro"/>
</dbReference>
<dbReference type="InterPro" id="IPR016039">
    <property type="entry name" value="Thiolase-like"/>
</dbReference>
<comment type="caution">
    <text evidence="8">The sequence shown here is derived from an EMBL/GenBank/DDBJ whole genome shotgun (WGS) entry which is preliminary data.</text>
</comment>
<keyword evidence="5" id="KW-0812">Transmembrane</keyword>
<dbReference type="GO" id="GO:0016747">
    <property type="term" value="F:acyltransferase activity, transferring groups other than amino-acyl groups"/>
    <property type="evidence" value="ECO:0007669"/>
    <property type="project" value="InterPro"/>
</dbReference>
<protein>
    <recommendedName>
        <fullName evidence="4">3-ketoacyl-CoA synthase</fullName>
        <ecNumber evidence="4">2.3.1.-</ecNumber>
    </recommendedName>
</protein>
<keyword evidence="2 4" id="KW-0808">Transferase</keyword>
<gene>
    <name evidence="8" type="ORF">PVAP13_5KG218800</name>
</gene>
<dbReference type="EC" id="2.3.1.-" evidence="4"/>
<evidence type="ECO:0000259" key="7">
    <source>
        <dbReference type="Pfam" id="PF08541"/>
    </source>
</evidence>